<proteinExistence type="predicted"/>
<dbReference type="Gene3D" id="3.90.180.10">
    <property type="entry name" value="Medium-chain alcohol dehydrogenases, catalytic domain"/>
    <property type="match status" value="1"/>
</dbReference>
<dbReference type="InterPro" id="IPR013149">
    <property type="entry name" value="ADH-like_C"/>
</dbReference>
<feature type="domain" description="Enoyl reductase (ER)" evidence="2">
    <location>
        <begin position="10"/>
        <end position="319"/>
    </location>
</feature>
<dbReference type="InterPro" id="IPR011032">
    <property type="entry name" value="GroES-like_sf"/>
</dbReference>
<dbReference type="Pfam" id="PF08240">
    <property type="entry name" value="ADH_N"/>
    <property type="match status" value="1"/>
</dbReference>
<dbReference type="InterPro" id="IPR013154">
    <property type="entry name" value="ADH-like_N"/>
</dbReference>
<dbReference type="PANTHER" id="PTHR44154:SF1">
    <property type="entry name" value="QUINONE OXIDOREDUCTASE"/>
    <property type="match status" value="1"/>
</dbReference>
<reference evidence="3" key="1">
    <citation type="submission" date="2020-05" db="EMBL/GenBank/DDBJ databases">
        <authorList>
            <person name="Chiriac C."/>
            <person name="Salcher M."/>
            <person name="Ghai R."/>
            <person name="Kavagutti S V."/>
        </authorList>
    </citation>
    <scope>NUCLEOTIDE SEQUENCE</scope>
</reference>
<dbReference type="GO" id="GO:0016491">
    <property type="term" value="F:oxidoreductase activity"/>
    <property type="evidence" value="ECO:0007669"/>
    <property type="project" value="InterPro"/>
</dbReference>
<accession>A0A6J7GYR8</accession>
<dbReference type="Pfam" id="PF00107">
    <property type="entry name" value="ADH_zinc_N"/>
    <property type="match status" value="1"/>
</dbReference>
<evidence type="ECO:0000256" key="1">
    <source>
        <dbReference type="ARBA" id="ARBA00022857"/>
    </source>
</evidence>
<sequence length="324" mass="34069">MRAAVFSRRGPSAVLSVQEVPDLEPGPGEVRVKVAVSGVNPTDWKMRKAGADLTWPHATPNQDGAGVIDAVGTGVSPDRIGERVWLTYAAWQRPWGTAAEQCVVPSEHAWTLPDNISFAQGAGLPIPFLTAHYCLYADGPIAGLTVLVAGGAGAVGHAAIQLAKLGGARVITTVSGPAKAAIAQTANPDLIVNYRDADAEQQIKAFAPEGVDRIVEVALTDNLALDLAVLKPFGSVVTYANQPEDPAVPVRQLMFGNFNLRFVIMYFFGAAILDHAVGDVTKYLKAGNLVALPEVHFTLEQTGAAHDAVEGNAVGKVLIDIAEL</sequence>
<dbReference type="SMART" id="SM00829">
    <property type="entry name" value="PKS_ER"/>
    <property type="match status" value="1"/>
</dbReference>
<dbReference type="InterPro" id="IPR036291">
    <property type="entry name" value="NAD(P)-bd_dom_sf"/>
</dbReference>
<dbReference type="CDD" id="cd08253">
    <property type="entry name" value="zeta_crystallin"/>
    <property type="match status" value="1"/>
</dbReference>
<protein>
    <submittedName>
        <fullName evidence="3">Unannotated protein</fullName>
    </submittedName>
</protein>
<dbReference type="InterPro" id="IPR051603">
    <property type="entry name" value="Zinc-ADH_QOR/CCCR"/>
</dbReference>
<dbReference type="Gene3D" id="3.40.50.720">
    <property type="entry name" value="NAD(P)-binding Rossmann-like Domain"/>
    <property type="match status" value="1"/>
</dbReference>
<organism evidence="3">
    <name type="scientific">freshwater metagenome</name>
    <dbReference type="NCBI Taxonomy" id="449393"/>
    <lineage>
        <taxon>unclassified sequences</taxon>
        <taxon>metagenomes</taxon>
        <taxon>ecological metagenomes</taxon>
    </lineage>
</organism>
<dbReference type="InterPro" id="IPR020843">
    <property type="entry name" value="ER"/>
</dbReference>
<evidence type="ECO:0000259" key="2">
    <source>
        <dbReference type="SMART" id="SM00829"/>
    </source>
</evidence>
<gene>
    <name evidence="3" type="ORF">UFOPK3610_00896</name>
</gene>
<dbReference type="SUPFAM" id="SSF50129">
    <property type="entry name" value="GroES-like"/>
    <property type="match status" value="1"/>
</dbReference>
<dbReference type="SUPFAM" id="SSF51735">
    <property type="entry name" value="NAD(P)-binding Rossmann-fold domains"/>
    <property type="match status" value="1"/>
</dbReference>
<dbReference type="AlphaFoldDB" id="A0A6J7GYR8"/>
<dbReference type="PANTHER" id="PTHR44154">
    <property type="entry name" value="QUINONE OXIDOREDUCTASE"/>
    <property type="match status" value="1"/>
</dbReference>
<evidence type="ECO:0000313" key="3">
    <source>
        <dbReference type="EMBL" id="CAB4912414.1"/>
    </source>
</evidence>
<name>A0A6J7GYR8_9ZZZZ</name>
<keyword evidence="1" id="KW-0521">NADP</keyword>
<dbReference type="EMBL" id="CAFBMR010000028">
    <property type="protein sequence ID" value="CAB4912414.1"/>
    <property type="molecule type" value="Genomic_DNA"/>
</dbReference>